<accession>A0A0F7ZU05</accession>
<evidence type="ECO:0000313" key="1">
    <source>
        <dbReference type="EMBL" id="KJZ74023.1"/>
    </source>
</evidence>
<dbReference type="Proteomes" id="UP000054481">
    <property type="component" value="Unassembled WGS sequence"/>
</dbReference>
<keyword evidence="2" id="KW-1185">Reference proteome</keyword>
<evidence type="ECO:0000313" key="2">
    <source>
        <dbReference type="Proteomes" id="UP000054481"/>
    </source>
</evidence>
<gene>
    <name evidence="1" type="ORF">HIM_06691</name>
</gene>
<dbReference type="OrthoDB" id="9876900at2759"/>
<organism evidence="1 2">
    <name type="scientific">Hirsutella minnesotensis 3608</name>
    <dbReference type="NCBI Taxonomy" id="1043627"/>
    <lineage>
        <taxon>Eukaryota</taxon>
        <taxon>Fungi</taxon>
        <taxon>Dikarya</taxon>
        <taxon>Ascomycota</taxon>
        <taxon>Pezizomycotina</taxon>
        <taxon>Sordariomycetes</taxon>
        <taxon>Hypocreomycetidae</taxon>
        <taxon>Hypocreales</taxon>
        <taxon>Ophiocordycipitaceae</taxon>
        <taxon>Hirsutella</taxon>
    </lineage>
</organism>
<name>A0A0F7ZU05_9HYPO</name>
<dbReference type="AlphaFoldDB" id="A0A0F7ZU05"/>
<proteinExistence type="predicted"/>
<dbReference type="EMBL" id="KQ030530">
    <property type="protein sequence ID" value="KJZ74023.1"/>
    <property type="molecule type" value="Genomic_DNA"/>
</dbReference>
<reference evidence="1 2" key="1">
    <citation type="journal article" date="2014" name="Genome Biol. Evol.">
        <title>Comparative genomics and transcriptomics analyses reveal divergent lifestyle features of nematode endoparasitic fungus Hirsutella minnesotensis.</title>
        <authorList>
            <person name="Lai Y."/>
            <person name="Liu K."/>
            <person name="Zhang X."/>
            <person name="Zhang X."/>
            <person name="Li K."/>
            <person name="Wang N."/>
            <person name="Shu C."/>
            <person name="Wu Y."/>
            <person name="Wang C."/>
            <person name="Bushley K.E."/>
            <person name="Xiang M."/>
            <person name="Liu X."/>
        </authorList>
    </citation>
    <scope>NUCLEOTIDE SEQUENCE [LARGE SCALE GENOMIC DNA]</scope>
    <source>
        <strain evidence="1 2">3608</strain>
    </source>
</reference>
<protein>
    <submittedName>
        <fullName evidence="1">Uncharacterized protein</fullName>
    </submittedName>
</protein>
<sequence length="98" mass="10734">MPPKPADANAAPPVAVGVVDASSEQDLTMVRAFAGEFASCNVALVHLPVILSDVHRKTYFDNVPSSNPFINRLWHWLSGAEDWIRVCVWIHLPLTGVT</sequence>